<feature type="binding site" evidence="7 9">
    <location>
        <position position="222"/>
    </location>
    <ligand>
        <name>substrate</name>
    </ligand>
</feature>
<dbReference type="SUPFAM" id="SSF51366">
    <property type="entry name" value="Ribulose-phoshate binding barrel"/>
    <property type="match status" value="1"/>
</dbReference>
<dbReference type="InterPro" id="IPR047596">
    <property type="entry name" value="OMPdecase_bac"/>
</dbReference>
<dbReference type="NCBIfam" id="TIGR01740">
    <property type="entry name" value="pyrF"/>
    <property type="match status" value="1"/>
</dbReference>
<gene>
    <name evidence="7 12" type="primary">pyrF</name>
    <name evidence="12" type="ORF">CKO21_08250</name>
</gene>
<dbReference type="InterPro" id="IPR011060">
    <property type="entry name" value="RibuloseP-bd_barrel"/>
</dbReference>
<protein>
    <recommendedName>
        <fullName evidence="7">Orotidine 5'-phosphate decarboxylase</fullName>
        <ecNumber evidence="7">4.1.1.23</ecNumber>
    </recommendedName>
    <alternativeName>
        <fullName evidence="7">OMP decarboxylase</fullName>
        <shortName evidence="7">OMPDCase</shortName>
        <shortName evidence="7">OMPdecase</shortName>
    </alternativeName>
</protein>
<evidence type="ECO:0000256" key="8">
    <source>
        <dbReference type="PIRSR" id="PIRSR614732-1"/>
    </source>
</evidence>
<dbReference type="GO" id="GO:0004590">
    <property type="term" value="F:orotidine-5'-phosphate decarboxylase activity"/>
    <property type="evidence" value="ECO:0007669"/>
    <property type="project" value="UniProtKB-UniRule"/>
</dbReference>
<comment type="catalytic activity">
    <reaction evidence="6 7 10">
        <text>orotidine 5'-phosphate + H(+) = UMP + CO2</text>
        <dbReference type="Rhea" id="RHEA:11596"/>
        <dbReference type="ChEBI" id="CHEBI:15378"/>
        <dbReference type="ChEBI" id="CHEBI:16526"/>
        <dbReference type="ChEBI" id="CHEBI:57538"/>
        <dbReference type="ChEBI" id="CHEBI:57865"/>
        <dbReference type="EC" id="4.1.1.23"/>
    </reaction>
</comment>
<dbReference type="RefSeq" id="WP_027288262.1">
    <property type="nucleotide sequence ID" value="NZ_NRRE01000022.1"/>
</dbReference>
<dbReference type="GO" id="GO:0006207">
    <property type="term" value="P:'de novo' pyrimidine nucleobase biosynthetic process"/>
    <property type="evidence" value="ECO:0007669"/>
    <property type="project" value="InterPro"/>
</dbReference>
<feature type="binding site" evidence="7 9">
    <location>
        <position position="193"/>
    </location>
    <ligand>
        <name>substrate</name>
    </ligand>
</feature>
<feature type="domain" description="Orotidine 5'-phosphate decarboxylase" evidence="11">
    <location>
        <begin position="9"/>
        <end position="238"/>
    </location>
</feature>
<evidence type="ECO:0000256" key="5">
    <source>
        <dbReference type="ARBA" id="ARBA00023239"/>
    </source>
</evidence>
<feature type="binding site" evidence="7">
    <location>
        <begin position="68"/>
        <end position="77"/>
    </location>
    <ligand>
        <name>substrate</name>
    </ligand>
</feature>
<feature type="binding site" evidence="7 9">
    <location>
        <position position="223"/>
    </location>
    <ligand>
        <name>substrate</name>
    </ligand>
</feature>
<dbReference type="Gene3D" id="3.20.20.70">
    <property type="entry name" value="Aldolase class I"/>
    <property type="match status" value="1"/>
</dbReference>
<evidence type="ECO:0000256" key="4">
    <source>
        <dbReference type="ARBA" id="ARBA00022975"/>
    </source>
</evidence>
<dbReference type="Proteomes" id="UP000778970">
    <property type="component" value="Unassembled WGS sequence"/>
</dbReference>
<comment type="pathway">
    <text evidence="2 7 10">Pyrimidine metabolism; UMP biosynthesis via de novo pathway; UMP from orotate: step 2/2.</text>
</comment>
<dbReference type="GO" id="GO:0005829">
    <property type="term" value="C:cytosol"/>
    <property type="evidence" value="ECO:0007669"/>
    <property type="project" value="TreeGrafter"/>
</dbReference>
<dbReference type="SMART" id="SM00934">
    <property type="entry name" value="OMPdecase"/>
    <property type="match status" value="1"/>
</dbReference>
<evidence type="ECO:0000256" key="6">
    <source>
        <dbReference type="ARBA" id="ARBA00049157"/>
    </source>
</evidence>
<dbReference type="InterPro" id="IPR014732">
    <property type="entry name" value="OMPdecase"/>
</dbReference>
<feature type="active site" description="For OMPdecase activity" evidence="8">
    <location>
        <position position="68"/>
    </location>
</feature>
<proteinExistence type="inferred from homology"/>
<feature type="active site" description="For OMPdecase activity" evidence="8">
    <location>
        <position position="70"/>
    </location>
</feature>
<organism evidence="12 13">
    <name type="scientific">Rhodovibrio salinarum</name>
    <dbReference type="NCBI Taxonomy" id="1087"/>
    <lineage>
        <taxon>Bacteria</taxon>
        <taxon>Pseudomonadati</taxon>
        <taxon>Pseudomonadota</taxon>
        <taxon>Alphaproteobacteria</taxon>
        <taxon>Rhodospirillales</taxon>
        <taxon>Rhodovibrionaceae</taxon>
        <taxon>Rhodovibrio</taxon>
    </lineage>
</organism>
<reference evidence="12" key="2">
    <citation type="journal article" date="2020" name="Microorganisms">
        <title>Osmotic Adaptation and Compatible Solute Biosynthesis of Phototrophic Bacteria as Revealed from Genome Analyses.</title>
        <authorList>
            <person name="Imhoff J.F."/>
            <person name="Rahn T."/>
            <person name="Kunzel S."/>
            <person name="Keller A."/>
            <person name="Neulinger S.C."/>
        </authorList>
    </citation>
    <scope>NUCLEOTIDE SEQUENCE</scope>
    <source>
        <strain evidence="12">DSM 9154</strain>
    </source>
</reference>
<accession>A0A934QHQ5</accession>
<dbReference type="AlphaFoldDB" id="A0A934QHQ5"/>
<feature type="binding site" evidence="7 9">
    <location>
        <position position="132"/>
    </location>
    <ligand>
        <name>substrate</name>
    </ligand>
</feature>
<dbReference type="PROSITE" id="PS00156">
    <property type="entry name" value="OMPDECASE"/>
    <property type="match status" value="1"/>
</dbReference>
<evidence type="ECO:0000256" key="3">
    <source>
        <dbReference type="ARBA" id="ARBA00022793"/>
    </source>
</evidence>
<comment type="caution">
    <text evidence="12">The sequence shown here is derived from an EMBL/GenBank/DDBJ whole genome shotgun (WGS) entry which is preliminary data.</text>
</comment>
<dbReference type="InterPro" id="IPR001754">
    <property type="entry name" value="OMPdeCOase_dom"/>
</dbReference>
<feature type="binding site" evidence="7 9">
    <location>
        <position position="37"/>
    </location>
    <ligand>
        <name>substrate</name>
    </ligand>
</feature>
<dbReference type="Pfam" id="PF00215">
    <property type="entry name" value="OMPdecase"/>
    <property type="match status" value="1"/>
</dbReference>
<dbReference type="HAMAP" id="MF_01200_B">
    <property type="entry name" value="OMPdecase_type1_B"/>
    <property type="match status" value="1"/>
</dbReference>
<dbReference type="PANTHER" id="PTHR32119">
    <property type="entry name" value="OROTIDINE 5'-PHOSPHATE DECARBOXYLASE"/>
    <property type="match status" value="1"/>
</dbReference>
<evidence type="ECO:0000259" key="11">
    <source>
        <dbReference type="SMART" id="SM00934"/>
    </source>
</evidence>
<comment type="similarity">
    <text evidence="7">Belongs to the OMP decarboxylase family. Type 1 subfamily.</text>
</comment>
<dbReference type="PANTHER" id="PTHR32119:SF2">
    <property type="entry name" value="OROTIDINE 5'-PHOSPHATE DECARBOXYLASE"/>
    <property type="match status" value="1"/>
</dbReference>
<evidence type="ECO:0000256" key="1">
    <source>
        <dbReference type="ARBA" id="ARBA00002356"/>
    </source>
</evidence>
<name>A0A934QHQ5_9PROT</name>
<comment type="subunit">
    <text evidence="7">Homodimer.</text>
</comment>
<feature type="binding site" evidence="7 9">
    <location>
        <position position="15"/>
    </location>
    <ligand>
        <name>substrate</name>
    </ligand>
</feature>
<dbReference type="EMBL" id="NRRE01000022">
    <property type="protein sequence ID" value="MBK1697238.1"/>
    <property type="molecule type" value="Genomic_DNA"/>
</dbReference>
<dbReference type="InterPro" id="IPR013785">
    <property type="entry name" value="Aldolase_TIM"/>
</dbReference>
<evidence type="ECO:0000313" key="13">
    <source>
        <dbReference type="Proteomes" id="UP000778970"/>
    </source>
</evidence>
<dbReference type="CDD" id="cd04725">
    <property type="entry name" value="OMP_decarboxylase_like"/>
    <property type="match status" value="1"/>
</dbReference>
<evidence type="ECO:0000256" key="9">
    <source>
        <dbReference type="PIRSR" id="PIRSR614732-2"/>
    </source>
</evidence>
<keyword evidence="4 7" id="KW-0665">Pyrimidine biosynthesis</keyword>
<reference evidence="12" key="1">
    <citation type="submission" date="2017-08" db="EMBL/GenBank/DDBJ databases">
        <authorList>
            <person name="Imhoff J.F."/>
            <person name="Rahn T."/>
            <person name="Kuenzel S."/>
            <person name="Neulinger S.C."/>
        </authorList>
    </citation>
    <scope>NUCLEOTIDE SEQUENCE</scope>
    <source>
        <strain evidence="12">DSM 9154</strain>
    </source>
</reference>
<evidence type="ECO:0000313" key="12">
    <source>
        <dbReference type="EMBL" id="MBK1697238.1"/>
    </source>
</evidence>
<keyword evidence="13" id="KW-1185">Reference proteome</keyword>
<keyword evidence="5 7" id="KW-0456">Lyase</keyword>
<keyword evidence="3 7" id="KW-0210">Decarboxylase</keyword>
<dbReference type="InterPro" id="IPR018089">
    <property type="entry name" value="OMPdecase_AS"/>
</dbReference>
<evidence type="ECO:0000256" key="10">
    <source>
        <dbReference type="RuleBase" id="RU000512"/>
    </source>
</evidence>
<feature type="active site" description="For OMPdecase activity" evidence="8">
    <location>
        <position position="73"/>
    </location>
</feature>
<evidence type="ECO:0000256" key="7">
    <source>
        <dbReference type="HAMAP-Rule" id="MF_01200"/>
    </source>
</evidence>
<dbReference type="NCBIfam" id="NF001273">
    <property type="entry name" value="PRK00230.1"/>
    <property type="match status" value="1"/>
</dbReference>
<evidence type="ECO:0000256" key="2">
    <source>
        <dbReference type="ARBA" id="ARBA00004861"/>
    </source>
</evidence>
<dbReference type="GO" id="GO:0044205">
    <property type="term" value="P:'de novo' UMP biosynthetic process"/>
    <property type="evidence" value="ECO:0007669"/>
    <property type="project" value="UniProtKB-UniRule"/>
</dbReference>
<dbReference type="EC" id="4.1.1.23" evidence="7"/>
<sequence length="244" mass="25515">MQPNSPAARIYAAIDTTDLDRARALTHALAGVVGGVKVGKEFFTAHGPEGIRAILDAPETRHLGLFLDLKFHDIPNTVAGAIRAAAPLAPSWLTVHASGGPAMLRAAADAAAETRCDDGRPRTRVLAVTVLTSLDDEDLEAVGQRSPVSTQVERLATLAQDNGIDGLVCSPREIALLRNRLGPDMALVVPGIRPTWSVAGDQKRVTTPRDALAAGADVLVIGRPITQAESPAAAARQIVDEIAA</sequence>
<feature type="binding site" evidence="7 9">
    <location>
        <position position="202"/>
    </location>
    <ligand>
        <name>substrate</name>
    </ligand>
</feature>
<feature type="active site" description="Proton donor" evidence="7">
    <location>
        <position position="70"/>
    </location>
</feature>
<comment type="function">
    <text evidence="1 7">Catalyzes the decarboxylation of orotidine 5'-monophosphate (OMP) to uridine 5'-monophosphate (UMP).</text>
</comment>